<dbReference type="GO" id="GO:0017004">
    <property type="term" value="P:cytochrome complex assembly"/>
    <property type="evidence" value="ECO:0007669"/>
    <property type="project" value="UniProtKB-KW"/>
</dbReference>
<dbReference type="InterPro" id="IPR019734">
    <property type="entry name" value="TPR_rpt"/>
</dbReference>
<dbReference type="InterPro" id="IPR051263">
    <property type="entry name" value="C-type_cytochrome_biogenesis"/>
</dbReference>
<dbReference type="SMART" id="SM00028">
    <property type="entry name" value="TPR"/>
    <property type="match status" value="2"/>
</dbReference>
<organism evidence="8 9">
    <name type="scientific">Pseudomonas segetis</name>
    <dbReference type="NCBI Taxonomy" id="298908"/>
    <lineage>
        <taxon>Bacteria</taxon>
        <taxon>Pseudomonadati</taxon>
        <taxon>Pseudomonadota</taxon>
        <taxon>Gammaproteobacteria</taxon>
        <taxon>Pseudomonadales</taxon>
        <taxon>Pseudomonadaceae</taxon>
        <taxon>Pseudomonas</taxon>
    </lineage>
</organism>
<dbReference type="PROSITE" id="PS50005">
    <property type="entry name" value="TPR"/>
    <property type="match status" value="2"/>
</dbReference>
<keyword evidence="4 5" id="KW-0802">TPR repeat</keyword>
<dbReference type="Pfam" id="PF23892">
    <property type="entry name" value="Ig_CycH"/>
    <property type="match status" value="1"/>
</dbReference>
<dbReference type="Pfam" id="PF23914">
    <property type="entry name" value="TPR_CcmH_CycH"/>
    <property type="match status" value="1"/>
</dbReference>
<comment type="subcellular location">
    <subcellularLocation>
        <location evidence="1">Cell envelope</location>
    </subcellularLocation>
</comment>
<accession>A0A239JYK8</accession>
<feature type="domain" description="Cytochrome c-type biogenesis protein H Ig-like" evidence="6">
    <location>
        <begin position="294"/>
        <end position="399"/>
    </location>
</feature>
<dbReference type="InterPro" id="IPR017560">
    <property type="entry name" value="Cyt_c_biogenesis_CcmI"/>
</dbReference>
<reference evidence="9" key="1">
    <citation type="submission" date="2017-06" db="EMBL/GenBank/DDBJ databases">
        <authorList>
            <person name="Varghese N."/>
            <person name="Submissions S."/>
        </authorList>
    </citation>
    <scope>NUCLEOTIDE SEQUENCE [LARGE SCALE GENOMIC DNA]</scope>
    <source>
        <strain evidence="9">CIP 108523</strain>
    </source>
</reference>
<dbReference type="InterPro" id="IPR011990">
    <property type="entry name" value="TPR-like_helical_dom_sf"/>
</dbReference>
<evidence type="ECO:0000259" key="7">
    <source>
        <dbReference type="Pfam" id="PF23914"/>
    </source>
</evidence>
<proteinExistence type="predicted"/>
<gene>
    <name evidence="8" type="ORF">SAMN05216255_0075</name>
</gene>
<keyword evidence="2" id="KW-0677">Repeat</keyword>
<dbReference type="SUPFAM" id="SSF48452">
    <property type="entry name" value="TPR-like"/>
    <property type="match status" value="1"/>
</dbReference>
<evidence type="ECO:0000259" key="6">
    <source>
        <dbReference type="Pfam" id="PF23892"/>
    </source>
</evidence>
<evidence type="ECO:0000256" key="4">
    <source>
        <dbReference type="ARBA" id="ARBA00022803"/>
    </source>
</evidence>
<dbReference type="NCBIfam" id="TIGR03142">
    <property type="entry name" value="cytochro_ccmI"/>
    <property type="match status" value="1"/>
</dbReference>
<dbReference type="PANTHER" id="PTHR47870:SF4">
    <property type="entry name" value="CYTOCHROME C-TYPE BIOGENESIS PROTEIN CYCH"/>
    <property type="match status" value="1"/>
</dbReference>
<keyword evidence="3" id="KW-0201">Cytochrome c-type biogenesis</keyword>
<evidence type="ECO:0000256" key="3">
    <source>
        <dbReference type="ARBA" id="ARBA00022748"/>
    </source>
</evidence>
<dbReference type="GO" id="GO:0030313">
    <property type="term" value="C:cell envelope"/>
    <property type="evidence" value="ECO:0007669"/>
    <property type="project" value="UniProtKB-SubCell"/>
</dbReference>
<evidence type="ECO:0000256" key="5">
    <source>
        <dbReference type="PROSITE-ProRule" id="PRU00339"/>
    </source>
</evidence>
<dbReference type="EMBL" id="FZOG01000010">
    <property type="protein sequence ID" value="SNT10493.1"/>
    <property type="molecule type" value="Genomic_DNA"/>
</dbReference>
<keyword evidence="9" id="KW-1185">Reference proteome</keyword>
<dbReference type="InterPro" id="IPR056412">
    <property type="entry name" value="Ig_CycH"/>
</dbReference>
<feature type="repeat" description="TPR" evidence="5">
    <location>
        <begin position="220"/>
        <end position="253"/>
    </location>
</feature>
<evidence type="ECO:0000313" key="8">
    <source>
        <dbReference type="EMBL" id="SNT10493.1"/>
    </source>
</evidence>
<name>A0A239JYK8_9PSED</name>
<sequence>MIEFWLCAGLLILAALGFLLIPVVRARKFQAEEDRTALNVTLYQERIKELEAQLAAGVLTAEQMQVGRDEASRELLSDTEGLTAKAGVLGRKVPLIVALLMPLLGYGLYMHWGAIDQVEQTLAFADQPQTIEAMTARLETAVKENPDSAEAWYFLGRTYMAQERAAEAAKAFEKAVGLAGRDPALLGQWAQAIYFAGDKQWSPQLQSLTDEALKADPEEVTSLGLLGIAAFEQGRFQDAVDSWEKLVAVLPENDPSRQAIQGGIERARGELDPDVATSTAAPAPGATANTGHKLKVKVELATALKDKVQPSDSVFIFARAVSGPPMPLAVKRLTVADLPVEVSLSDADAMMPQLKISGFDQVQLVARISRSGNATQGEWVAKPKAVATNSDELQQLTIDSAEASVQ</sequence>
<dbReference type="Gene3D" id="1.25.40.10">
    <property type="entry name" value="Tetratricopeptide repeat domain"/>
    <property type="match status" value="1"/>
</dbReference>
<dbReference type="Proteomes" id="UP000242915">
    <property type="component" value="Unassembled WGS sequence"/>
</dbReference>
<evidence type="ECO:0000256" key="1">
    <source>
        <dbReference type="ARBA" id="ARBA00004196"/>
    </source>
</evidence>
<dbReference type="InterPro" id="IPR056413">
    <property type="entry name" value="TPR_CcmH_CycH"/>
</dbReference>
<protein>
    <submittedName>
        <fullName evidence="8">Cytochrome c-type biogenesis protein CcmH</fullName>
    </submittedName>
</protein>
<evidence type="ECO:0000313" key="9">
    <source>
        <dbReference type="Proteomes" id="UP000242915"/>
    </source>
</evidence>
<feature type="repeat" description="TPR" evidence="5">
    <location>
        <begin position="149"/>
        <end position="182"/>
    </location>
</feature>
<dbReference type="AlphaFoldDB" id="A0A239JYK8"/>
<dbReference type="RefSeq" id="WP_089361389.1">
    <property type="nucleotide sequence ID" value="NZ_FZOG01000010.1"/>
</dbReference>
<feature type="domain" description="Cytochrome c-type biogenesis protein H TPR" evidence="7">
    <location>
        <begin position="129"/>
        <end position="256"/>
    </location>
</feature>
<dbReference type="GO" id="GO:0005886">
    <property type="term" value="C:plasma membrane"/>
    <property type="evidence" value="ECO:0007669"/>
    <property type="project" value="TreeGrafter"/>
</dbReference>
<evidence type="ECO:0000256" key="2">
    <source>
        <dbReference type="ARBA" id="ARBA00022737"/>
    </source>
</evidence>
<dbReference type="PANTHER" id="PTHR47870">
    <property type="entry name" value="CYTOCHROME C-TYPE BIOGENESIS PROTEIN CCMH"/>
    <property type="match status" value="1"/>
</dbReference>